<dbReference type="GO" id="GO:0032259">
    <property type="term" value="P:methylation"/>
    <property type="evidence" value="ECO:0007669"/>
    <property type="project" value="UniProtKB-KW"/>
</dbReference>
<keyword evidence="1 4" id="KW-0489">Methyltransferase</keyword>
<dbReference type="EMBL" id="ALWX01000037">
    <property type="protein sequence ID" value="EKA61256.1"/>
    <property type="molecule type" value="Genomic_DNA"/>
</dbReference>
<gene>
    <name evidence="5" type="primary">egtD</name>
    <name evidence="4" type="ORF">B277_08684</name>
    <name evidence="5" type="ORF">CWN80_11720</name>
</gene>
<dbReference type="InterPro" id="IPR029063">
    <property type="entry name" value="SAM-dependent_MTases_sf"/>
</dbReference>
<evidence type="ECO:0000259" key="3">
    <source>
        <dbReference type="Pfam" id="PF10017"/>
    </source>
</evidence>
<dbReference type="Gene3D" id="3.40.50.150">
    <property type="entry name" value="Vaccinia Virus protein VP39"/>
    <property type="match status" value="1"/>
</dbReference>
<dbReference type="STRING" id="1210046.B277_08684"/>
<dbReference type="GO" id="GO:0008168">
    <property type="term" value="F:methyltransferase activity"/>
    <property type="evidence" value="ECO:0007669"/>
    <property type="project" value="UniProtKB-KW"/>
</dbReference>
<evidence type="ECO:0000313" key="6">
    <source>
        <dbReference type="Proteomes" id="UP000004474"/>
    </source>
</evidence>
<dbReference type="InterPro" id="IPR017804">
    <property type="entry name" value="MeTrfase_EgtD-like"/>
</dbReference>
<dbReference type="InterPro" id="IPR051128">
    <property type="entry name" value="EgtD_Methyltrsf_superfamily"/>
</dbReference>
<keyword evidence="7" id="KW-1185">Reference proteome</keyword>
<dbReference type="PANTHER" id="PTHR43397:SF1">
    <property type="entry name" value="ERGOTHIONEINE BIOSYNTHESIS PROTEIN 1"/>
    <property type="match status" value="1"/>
</dbReference>
<dbReference type="NCBIfam" id="TIGR03438">
    <property type="entry name" value="egtD_ergothio"/>
    <property type="match status" value="1"/>
</dbReference>
<reference evidence="4 6" key="2">
    <citation type="journal article" date="2012" name="J. Bacteriol.">
        <title>Genome Sequence of Janibacter hoylei MTCC8307, Isolated from the Stratospheric Air.</title>
        <authorList>
            <person name="Pawar S.P."/>
            <person name="Dhotre D.P."/>
            <person name="Shetty S.A."/>
            <person name="Chowdhury S.P."/>
            <person name="Chaudhari B.L."/>
            <person name="Shouche Y.S."/>
        </authorList>
    </citation>
    <scope>NUCLEOTIDE SEQUENCE [LARGE SCALE GENOMIC DNA]</scope>
    <source>
        <strain evidence="4 6">PVAS-1</strain>
    </source>
</reference>
<dbReference type="AlphaFoldDB" id="K1E2S6"/>
<dbReference type="EMBL" id="PIPF01000010">
    <property type="protein sequence ID" value="RWU82801.1"/>
    <property type="molecule type" value="Genomic_DNA"/>
</dbReference>
<name>K1E2S6_9MICO</name>
<evidence type="ECO:0000313" key="7">
    <source>
        <dbReference type="Proteomes" id="UP000288711"/>
    </source>
</evidence>
<evidence type="ECO:0000256" key="1">
    <source>
        <dbReference type="ARBA" id="ARBA00022603"/>
    </source>
</evidence>
<proteinExistence type="predicted"/>
<dbReference type="InterPro" id="IPR019257">
    <property type="entry name" value="MeTrfase_dom"/>
</dbReference>
<evidence type="ECO:0000256" key="2">
    <source>
        <dbReference type="ARBA" id="ARBA00022679"/>
    </source>
</evidence>
<dbReference type="OrthoDB" id="5289726at2"/>
<sequence length="318" mass="35112">MSRAELEADLRSGLWSQPATLPPRWFYDERGSRLFDEITTLPEYYPTRAEQEILTHRSGEIIALSGARSLHELGAGTATKTRELLDALTAQGRPALYAPLDISKEVLLEAADRLRTDYPALRVEPAVADFHHLPPLSGEPGERLLVFLGGTIGNFEEDERSGFLDMVHAALAPGDHLLLGADLVKDPDRLVAAYDDGAGVTARFNLNLVDVITRTTPVTGLSRDDLVHEAAWDDRASRIEMRLRAVRDITADFTGIGRTWRLAKGEHLRTEISRKFDLGLLRDELTEHGFEPVTSWTDAAGDFSLTLARVAGRDDGPP</sequence>
<comment type="caution">
    <text evidence="4">The sequence shown here is derived from an EMBL/GenBank/DDBJ whole genome shotgun (WGS) entry which is preliminary data.</text>
</comment>
<dbReference type="Proteomes" id="UP000288711">
    <property type="component" value="Unassembled WGS sequence"/>
</dbReference>
<dbReference type="PATRIC" id="fig|1210046.3.peg.1660"/>
<dbReference type="SUPFAM" id="SSF53335">
    <property type="entry name" value="S-adenosyl-L-methionine-dependent methyltransferases"/>
    <property type="match status" value="1"/>
</dbReference>
<evidence type="ECO:0000313" key="4">
    <source>
        <dbReference type="EMBL" id="EKA61256.1"/>
    </source>
</evidence>
<dbReference type="PANTHER" id="PTHR43397">
    <property type="entry name" value="ERGOTHIONEINE BIOSYNTHESIS PROTEIN 1"/>
    <property type="match status" value="1"/>
</dbReference>
<organism evidence="4 6">
    <name type="scientific">Janibacter hoylei PVAS-1</name>
    <dbReference type="NCBI Taxonomy" id="1210046"/>
    <lineage>
        <taxon>Bacteria</taxon>
        <taxon>Bacillati</taxon>
        <taxon>Actinomycetota</taxon>
        <taxon>Actinomycetes</taxon>
        <taxon>Micrococcales</taxon>
        <taxon>Intrasporangiaceae</taxon>
        <taxon>Janibacter</taxon>
    </lineage>
</organism>
<dbReference type="PIRSF" id="PIRSF018005">
    <property type="entry name" value="UCP018005"/>
    <property type="match status" value="1"/>
</dbReference>
<evidence type="ECO:0000313" key="5">
    <source>
        <dbReference type="EMBL" id="RWU82801.1"/>
    </source>
</evidence>
<feature type="domain" description="Histidine-specific methyltransferase SAM-dependent" evidence="3">
    <location>
        <begin position="7"/>
        <end position="309"/>
    </location>
</feature>
<dbReference type="InterPro" id="IPR035094">
    <property type="entry name" value="EgtD"/>
</dbReference>
<dbReference type="Proteomes" id="UP000004474">
    <property type="component" value="Unassembled WGS sequence"/>
</dbReference>
<dbReference type="RefSeq" id="WP_007927203.1">
    <property type="nucleotide sequence ID" value="NZ_ALWX01000037.1"/>
</dbReference>
<reference evidence="5 7" key="1">
    <citation type="journal article" date="2009" name="Int. J. Syst. Evol. Microbiol.">
        <title>Janibacter hoylei sp. nov., Bacillus isronensis sp. nov. and Bacillus aryabhattai sp. nov., isolated from cryotubes used for collecting air from the upper atmosphere.</title>
        <authorList>
            <person name="Shivaji S."/>
            <person name="Chaturvedi P."/>
            <person name="Begum Z."/>
            <person name="Pindi P.K."/>
            <person name="Manorama R."/>
            <person name="Padmanaban D.A."/>
            <person name="Shouche Y.S."/>
            <person name="Pawar S."/>
            <person name="Vaishampayan P."/>
            <person name="Dutt C.B."/>
            <person name="Datta G.N."/>
            <person name="Manchanda R.K."/>
            <person name="Rao U.R."/>
            <person name="Bhargava P.M."/>
            <person name="Narlikar J.V."/>
        </authorList>
    </citation>
    <scope>NUCLEOTIDE SEQUENCE [LARGE SCALE GENOMIC DNA]</scope>
    <source>
        <strain evidence="5 7">PVAS-1</strain>
    </source>
</reference>
<reference evidence="5" key="3">
    <citation type="submission" date="2017-11" db="EMBL/GenBank/DDBJ databases">
        <authorList>
            <person name="Seuylemezian A."/>
            <person name="Cooper K."/>
            <person name="Vaishampayan P."/>
        </authorList>
    </citation>
    <scope>NUCLEOTIDE SEQUENCE</scope>
    <source>
        <strain evidence="5">PVAS-1</strain>
    </source>
</reference>
<accession>K1E2S6</accession>
<protein>
    <submittedName>
        <fullName evidence="5">L-histidine N(Alpha)-methyltransferase</fullName>
    </submittedName>
    <submittedName>
        <fullName evidence="4">Putative methyltransferase</fullName>
    </submittedName>
</protein>
<keyword evidence="2 4" id="KW-0808">Transferase</keyword>
<dbReference type="eggNOG" id="COG4301">
    <property type="taxonomic scope" value="Bacteria"/>
</dbReference>
<dbReference type="Pfam" id="PF10017">
    <property type="entry name" value="Methyltransf_33"/>
    <property type="match status" value="1"/>
</dbReference>